<keyword evidence="2" id="KW-1185">Reference proteome</keyword>
<dbReference type="EMBL" id="FCOE02000003">
    <property type="protein sequence ID" value="SAK49209.1"/>
    <property type="molecule type" value="Genomic_DNA"/>
</dbReference>
<dbReference type="AlphaFoldDB" id="A0A157ZUR2"/>
<gene>
    <name evidence="1" type="ORF">AWB80_01317</name>
</gene>
<accession>A0A157ZUR2</accession>
<evidence type="ECO:0000313" key="2">
    <source>
        <dbReference type="Proteomes" id="UP000054911"/>
    </source>
</evidence>
<dbReference type="Proteomes" id="UP000054911">
    <property type="component" value="Unassembled WGS sequence"/>
</dbReference>
<protein>
    <submittedName>
        <fullName evidence="1">Uncharacterized protein</fullName>
    </submittedName>
</protein>
<reference evidence="1" key="1">
    <citation type="submission" date="2016-01" db="EMBL/GenBank/DDBJ databases">
        <authorList>
            <person name="Peeters C."/>
        </authorList>
    </citation>
    <scope>NUCLEOTIDE SEQUENCE [LARGE SCALE GENOMIC DNA]</scope>
    <source>
        <strain evidence="1">LMG 29323</strain>
    </source>
</reference>
<proteinExistence type="predicted"/>
<evidence type="ECO:0000313" key="1">
    <source>
        <dbReference type="EMBL" id="SAK49209.1"/>
    </source>
</evidence>
<comment type="caution">
    <text evidence="1">The sequence shown here is derived from an EMBL/GenBank/DDBJ whole genome shotgun (WGS) entry which is preliminary data.</text>
</comment>
<sequence>MRWPCREPKRKLEATVKDDEQTRALLAILKLGEAEIREGRFSDVDEFLSELEQDSDRGEDAR</sequence>
<name>A0A157ZUR2_9BURK</name>
<organism evidence="1 2">
    <name type="scientific">Caballeronia pedi</name>
    <dbReference type="NCBI Taxonomy" id="1777141"/>
    <lineage>
        <taxon>Bacteria</taxon>
        <taxon>Pseudomonadati</taxon>
        <taxon>Pseudomonadota</taxon>
        <taxon>Betaproteobacteria</taxon>
        <taxon>Burkholderiales</taxon>
        <taxon>Burkholderiaceae</taxon>
        <taxon>Caballeronia</taxon>
    </lineage>
</organism>